<dbReference type="AlphaFoldDB" id="A0A8S3X5Y5"/>
<dbReference type="OrthoDB" id="5376140at2759"/>
<evidence type="ECO:0000313" key="1">
    <source>
        <dbReference type="EMBL" id="CAG5001638.1"/>
    </source>
</evidence>
<sequence>MTKLRKHLATSTQTFNLKESDIEQLANFMAHIHAVHRQNYRLPDDVYQTAELSKLLLLMESGKVDSYKGKCLDDINLDLVVNTKYLLSK</sequence>
<proteinExistence type="predicted"/>
<dbReference type="PANTHER" id="PTHR33480">
    <property type="entry name" value="SET DOMAIN-CONTAINING PROTEIN-RELATED"/>
    <property type="match status" value="1"/>
</dbReference>
<evidence type="ECO:0000313" key="2">
    <source>
        <dbReference type="Proteomes" id="UP000691718"/>
    </source>
</evidence>
<comment type="caution">
    <text evidence="1">The sequence shown here is derived from an EMBL/GenBank/DDBJ whole genome shotgun (WGS) entry which is preliminary data.</text>
</comment>
<gene>
    <name evidence="1" type="ORF">PAPOLLO_LOCUS13951</name>
</gene>
<keyword evidence="2" id="KW-1185">Reference proteome</keyword>
<dbReference type="PANTHER" id="PTHR33480:SF1">
    <property type="entry name" value="TYR RECOMBINASE DOMAIN-CONTAINING PROTEIN"/>
    <property type="match status" value="1"/>
</dbReference>
<accession>A0A8S3X5Y5</accession>
<dbReference type="EMBL" id="CAJQZP010000945">
    <property type="protein sequence ID" value="CAG5001638.1"/>
    <property type="molecule type" value="Genomic_DNA"/>
</dbReference>
<name>A0A8S3X5Y5_PARAO</name>
<dbReference type="Proteomes" id="UP000691718">
    <property type="component" value="Unassembled WGS sequence"/>
</dbReference>
<reference evidence="1" key="1">
    <citation type="submission" date="2021-04" db="EMBL/GenBank/DDBJ databases">
        <authorList>
            <person name="Tunstrom K."/>
        </authorList>
    </citation>
    <scope>NUCLEOTIDE SEQUENCE</scope>
</reference>
<organism evidence="1 2">
    <name type="scientific">Parnassius apollo</name>
    <name type="common">Apollo butterfly</name>
    <name type="synonym">Papilio apollo</name>
    <dbReference type="NCBI Taxonomy" id="110799"/>
    <lineage>
        <taxon>Eukaryota</taxon>
        <taxon>Metazoa</taxon>
        <taxon>Ecdysozoa</taxon>
        <taxon>Arthropoda</taxon>
        <taxon>Hexapoda</taxon>
        <taxon>Insecta</taxon>
        <taxon>Pterygota</taxon>
        <taxon>Neoptera</taxon>
        <taxon>Endopterygota</taxon>
        <taxon>Lepidoptera</taxon>
        <taxon>Glossata</taxon>
        <taxon>Ditrysia</taxon>
        <taxon>Papilionoidea</taxon>
        <taxon>Papilionidae</taxon>
        <taxon>Parnassiinae</taxon>
        <taxon>Parnassini</taxon>
        <taxon>Parnassius</taxon>
        <taxon>Parnassius</taxon>
    </lineage>
</organism>
<protein>
    <submittedName>
        <fullName evidence="1">(apollo) hypothetical protein</fullName>
    </submittedName>
</protein>